<dbReference type="Proteomes" id="UP000298416">
    <property type="component" value="Unassembled WGS sequence"/>
</dbReference>
<reference evidence="2" key="2">
    <citation type="submission" date="2020-08" db="EMBL/GenBank/DDBJ databases">
        <title>Plant Genome Project.</title>
        <authorList>
            <person name="Zhang R.-G."/>
        </authorList>
    </citation>
    <scope>NUCLEOTIDE SEQUENCE</scope>
    <source>
        <strain evidence="2">Huo1</strain>
        <tissue evidence="2">Leaf</tissue>
    </source>
</reference>
<comment type="caution">
    <text evidence="2">The sequence shown here is derived from an EMBL/GenBank/DDBJ whole genome shotgun (WGS) entry which is preliminary data.</text>
</comment>
<sequence>MDAKQAGMAATGAAEVGAGAGASAAEAPLTAESATNTTNMWRQILRFCSIWIWIWISCSGGRGREEDEVCESVKESPLSGKSDGGGGAVVKKKITSRVVGDNNCSKDGPVPSPHRSTRDLGVSRSIANETRKSLSPEKEDRYYTTRGSGGFDDATKALFMDPREDNRKVVWPKLLIALSSKDFMAMKGCKPPQRPQVDPNHFSQSFSYFLPSLIVPFLQIITSSHCFSCIVGEPGSLGEKPRALKAMGTVESDSDFWFNFLIKTHMI</sequence>
<name>A0A8X8W1T5_SALSN</name>
<protein>
    <submittedName>
        <fullName evidence="2">Uncharacterized protein</fullName>
    </submittedName>
</protein>
<gene>
    <name evidence="2" type="ORF">SASPL_155403</name>
</gene>
<accession>A0A8X8W1T5</accession>
<reference evidence="2" key="1">
    <citation type="submission" date="2018-01" db="EMBL/GenBank/DDBJ databases">
        <authorList>
            <person name="Mao J.F."/>
        </authorList>
    </citation>
    <scope>NUCLEOTIDE SEQUENCE</scope>
    <source>
        <strain evidence="2">Huo1</strain>
        <tissue evidence="2">Leaf</tissue>
    </source>
</reference>
<evidence type="ECO:0000313" key="3">
    <source>
        <dbReference type="Proteomes" id="UP000298416"/>
    </source>
</evidence>
<keyword evidence="3" id="KW-1185">Reference proteome</keyword>
<evidence type="ECO:0000313" key="2">
    <source>
        <dbReference type="EMBL" id="KAG6386500.1"/>
    </source>
</evidence>
<evidence type="ECO:0000256" key="1">
    <source>
        <dbReference type="SAM" id="MobiDB-lite"/>
    </source>
</evidence>
<organism evidence="2">
    <name type="scientific">Salvia splendens</name>
    <name type="common">Scarlet sage</name>
    <dbReference type="NCBI Taxonomy" id="180675"/>
    <lineage>
        <taxon>Eukaryota</taxon>
        <taxon>Viridiplantae</taxon>
        <taxon>Streptophyta</taxon>
        <taxon>Embryophyta</taxon>
        <taxon>Tracheophyta</taxon>
        <taxon>Spermatophyta</taxon>
        <taxon>Magnoliopsida</taxon>
        <taxon>eudicotyledons</taxon>
        <taxon>Gunneridae</taxon>
        <taxon>Pentapetalae</taxon>
        <taxon>asterids</taxon>
        <taxon>lamiids</taxon>
        <taxon>Lamiales</taxon>
        <taxon>Lamiaceae</taxon>
        <taxon>Nepetoideae</taxon>
        <taxon>Mentheae</taxon>
        <taxon>Salviinae</taxon>
        <taxon>Salvia</taxon>
        <taxon>Salvia subgen. Calosphace</taxon>
        <taxon>core Calosphace</taxon>
    </lineage>
</organism>
<proteinExistence type="predicted"/>
<feature type="compositionally biased region" description="Basic and acidic residues" evidence="1">
    <location>
        <begin position="129"/>
        <end position="143"/>
    </location>
</feature>
<dbReference type="AlphaFoldDB" id="A0A8X8W1T5"/>
<dbReference type="EMBL" id="PNBA02000022">
    <property type="protein sequence ID" value="KAG6386500.1"/>
    <property type="molecule type" value="Genomic_DNA"/>
</dbReference>
<feature type="region of interest" description="Disordered" evidence="1">
    <location>
        <begin position="99"/>
        <end position="146"/>
    </location>
</feature>